<accession>A0A0E9S9E3</accession>
<proteinExistence type="predicted"/>
<dbReference type="EMBL" id="GBXM01071419">
    <property type="protein sequence ID" value="JAH37158.1"/>
    <property type="molecule type" value="Transcribed_RNA"/>
</dbReference>
<sequence length="84" mass="9953">MVQLVEVTWLLYHPLEPQLAIYLHFLQALRNLIQPLQCFITINLHSDLLLCRSLFYKCTNLHRAFNNMSYSTHKFSSYQLSPVL</sequence>
<organism evidence="1">
    <name type="scientific">Anguilla anguilla</name>
    <name type="common">European freshwater eel</name>
    <name type="synonym">Muraena anguilla</name>
    <dbReference type="NCBI Taxonomy" id="7936"/>
    <lineage>
        <taxon>Eukaryota</taxon>
        <taxon>Metazoa</taxon>
        <taxon>Chordata</taxon>
        <taxon>Craniata</taxon>
        <taxon>Vertebrata</taxon>
        <taxon>Euteleostomi</taxon>
        <taxon>Actinopterygii</taxon>
        <taxon>Neopterygii</taxon>
        <taxon>Teleostei</taxon>
        <taxon>Anguilliformes</taxon>
        <taxon>Anguillidae</taxon>
        <taxon>Anguilla</taxon>
    </lineage>
</organism>
<dbReference type="AlphaFoldDB" id="A0A0E9S9E3"/>
<reference evidence="1" key="1">
    <citation type="submission" date="2014-11" db="EMBL/GenBank/DDBJ databases">
        <authorList>
            <person name="Amaro Gonzalez C."/>
        </authorList>
    </citation>
    <scope>NUCLEOTIDE SEQUENCE</scope>
</reference>
<protein>
    <submittedName>
        <fullName evidence="1">Uncharacterized protein</fullName>
    </submittedName>
</protein>
<reference evidence="1" key="2">
    <citation type="journal article" date="2015" name="Fish Shellfish Immunol.">
        <title>Early steps in the European eel (Anguilla anguilla)-Vibrio vulnificus interaction in the gills: Role of the RtxA13 toxin.</title>
        <authorList>
            <person name="Callol A."/>
            <person name="Pajuelo D."/>
            <person name="Ebbesson L."/>
            <person name="Teles M."/>
            <person name="MacKenzie S."/>
            <person name="Amaro C."/>
        </authorList>
    </citation>
    <scope>NUCLEOTIDE SEQUENCE</scope>
</reference>
<name>A0A0E9S9E3_ANGAN</name>
<evidence type="ECO:0000313" key="1">
    <source>
        <dbReference type="EMBL" id="JAH37158.1"/>
    </source>
</evidence>